<dbReference type="OrthoDB" id="9801098at2"/>
<name>A0A7M3SW14_9MICC</name>
<comment type="catalytic activity">
    <reaction evidence="2">
        <text>9-ribosyl-trans-zeatin 5'-phosphate + H2O = trans-zeatin + D-ribose 5-phosphate</text>
        <dbReference type="Rhea" id="RHEA:48564"/>
        <dbReference type="ChEBI" id="CHEBI:15377"/>
        <dbReference type="ChEBI" id="CHEBI:16522"/>
        <dbReference type="ChEBI" id="CHEBI:78346"/>
        <dbReference type="ChEBI" id="CHEBI:87947"/>
        <dbReference type="EC" id="3.2.2.n1"/>
    </reaction>
</comment>
<dbReference type="Pfam" id="PF03641">
    <property type="entry name" value="Lysine_decarbox"/>
    <property type="match status" value="1"/>
</dbReference>
<dbReference type="InterPro" id="IPR005269">
    <property type="entry name" value="LOG"/>
</dbReference>
<protein>
    <recommendedName>
        <fullName evidence="2">Cytokinin riboside 5'-monophosphate phosphoribohydrolase</fullName>
        <ecNumber evidence="2">3.2.2.n1</ecNumber>
    </recommendedName>
</protein>
<accession>A0A7M3SW14</accession>
<dbReference type="InterPro" id="IPR031100">
    <property type="entry name" value="LOG_fam"/>
</dbReference>
<dbReference type="EC" id="3.2.2.n1" evidence="2"/>
<evidence type="ECO:0000256" key="2">
    <source>
        <dbReference type="RuleBase" id="RU363015"/>
    </source>
</evidence>
<keyword evidence="2" id="KW-0203">Cytokinin biosynthesis</keyword>
<dbReference type="GO" id="GO:0009691">
    <property type="term" value="P:cytokinin biosynthetic process"/>
    <property type="evidence" value="ECO:0007669"/>
    <property type="project" value="UniProtKB-UniRule"/>
</dbReference>
<evidence type="ECO:0000256" key="1">
    <source>
        <dbReference type="ARBA" id="ARBA00006763"/>
    </source>
</evidence>
<dbReference type="Gene3D" id="3.40.50.450">
    <property type="match status" value="1"/>
</dbReference>
<dbReference type="SUPFAM" id="SSF102405">
    <property type="entry name" value="MCP/YpsA-like"/>
    <property type="match status" value="1"/>
</dbReference>
<proteinExistence type="inferred from homology"/>
<keyword evidence="4" id="KW-1185">Reference proteome</keyword>
<evidence type="ECO:0000313" key="4">
    <source>
        <dbReference type="Proteomes" id="UP000462152"/>
    </source>
</evidence>
<dbReference type="Proteomes" id="UP000462152">
    <property type="component" value="Unassembled WGS sequence"/>
</dbReference>
<sequence>MPPRQVRTITAYTGSAVGSDAVYSEAVRRLAVAIAQRGIDIVYGGGKVGLMGVLADSALHAGGTVRGVIPQSLVEGEIGHPGLSSLDVVDDMHQRKNAMAEDGDAFVALPGGAGTLEELFETWTWQQLGLHSKPVALYNVNGFWNPLLDLLDHMVEEGFLSEKLRHSLVIESEPEPLLEALTRWQPPEPKWAK</sequence>
<dbReference type="PANTHER" id="PTHR31223">
    <property type="entry name" value="LOG FAMILY PROTEIN YJL055W"/>
    <property type="match status" value="1"/>
</dbReference>
<gene>
    <name evidence="3" type="ORF">GMA10_12295</name>
</gene>
<comment type="catalytic activity">
    <reaction evidence="2">
        <text>N(6)-(dimethylallyl)adenosine 5'-phosphate + H2O = N(6)-dimethylallyladenine + D-ribose 5-phosphate</text>
        <dbReference type="Rhea" id="RHEA:48560"/>
        <dbReference type="ChEBI" id="CHEBI:15377"/>
        <dbReference type="ChEBI" id="CHEBI:17660"/>
        <dbReference type="ChEBI" id="CHEBI:57526"/>
        <dbReference type="ChEBI" id="CHEBI:78346"/>
        <dbReference type="EC" id="3.2.2.n1"/>
    </reaction>
</comment>
<dbReference type="EMBL" id="WOGT01000011">
    <property type="protein sequence ID" value="MUN55979.1"/>
    <property type="molecule type" value="Genomic_DNA"/>
</dbReference>
<dbReference type="NCBIfam" id="TIGR00730">
    <property type="entry name" value="Rossman fold protein, TIGR00730 family"/>
    <property type="match status" value="1"/>
</dbReference>
<evidence type="ECO:0000313" key="3">
    <source>
        <dbReference type="EMBL" id="MUN55979.1"/>
    </source>
</evidence>
<dbReference type="AlphaFoldDB" id="A0A7M3SW14"/>
<organism evidence="3 4">
    <name type="scientific">Rothia koreensis</name>
    <dbReference type="NCBI Taxonomy" id="592378"/>
    <lineage>
        <taxon>Bacteria</taxon>
        <taxon>Bacillati</taxon>
        <taxon>Actinomycetota</taxon>
        <taxon>Actinomycetes</taxon>
        <taxon>Micrococcales</taxon>
        <taxon>Micrococcaceae</taxon>
        <taxon>Rothia</taxon>
    </lineage>
</organism>
<comment type="caution">
    <text evidence="3">The sequence shown here is derived from an EMBL/GenBank/DDBJ whole genome shotgun (WGS) entry which is preliminary data.</text>
</comment>
<dbReference type="GO" id="GO:0016799">
    <property type="term" value="F:hydrolase activity, hydrolyzing N-glycosyl compounds"/>
    <property type="evidence" value="ECO:0007669"/>
    <property type="project" value="TreeGrafter"/>
</dbReference>
<comment type="similarity">
    <text evidence="1 2">Belongs to the LOG family.</text>
</comment>
<dbReference type="PANTHER" id="PTHR31223:SF70">
    <property type="entry name" value="LOG FAMILY PROTEIN YJL055W"/>
    <property type="match status" value="1"/>
</dbReference>
<keyword evidence="2" id="KW-0378">Hydrolase</keyword>
<reference evidence="3 4" key="1">
    <citation type="submission" date="2019-12" db="EMBL/GenBank/DDBJ databases">
        <authorList>
            <person name="Li J."/>
            <person name="Shi Y."/>
            <person name="Xu G."/>
            <person name="Xiao D."/>
            <person name="Ran X."/>
        </authorList>
    </citation>
    <scope>NUCLEOTIDE SEQUENCE [LARGE SCALE GENOMIC DNA]</scope>
    <source>
        <strain evidence="3 4">JCM 15915</strain>
    </source>
</reference>
<dbReference type="GO" id="GO:0005829">
    <property type="term" value="C:cytosol"/>
    <property type="evidence" value="ECO:0007669"/>
    <property type="project" value="TreeGrafter"/>
</dbReference>